<feature type="signal peptide" evidence="1">
    <location>
        <begin position="1"/>
        <end position="19"/>
    </location>
</feature>
<dbReference type="InterPro" id="IPR029058">
    <property type="entry name" value="AB_hydrolase_fold"/>
</dbReference>
<keyword evidence="1" id="KW-0732">Signal</keyword>
<dbReference type="EMBL" id="CP008849">
    <property type="protein sequence ID" value="AIF98285.1"/>
    <property type="molecule type" value="Genomic_DNA"/>
</dbReference>
<dbReference type="GeneID" id="78254470"/>
<sequence>MFHKLLSICLILLSHGVSADELIPTKSGMYDVGGFSLYLECYENDKPKLILEQGFGRSGSDGVWLNNIKELKGHYSICLYDRSGLGKSEKGPVPFTINDNAKRLRALLSAANIHPPYYFAGGSYASYIITAYNNLYPDEVLGAVFIAPPTLGYFYTMGTRWPQGFETDNEALKRYMEFEQSVLNPMFERVPENVDHMKSYQQLSGSNDFDAKPIIVIRSKQTEEPYDPPFVPNVIAEKMESLEQGAEDYFNSLSADVEIIYSELEKHHLHISDPELVVSKIQALAK</sequence>
<dbReference type="Gene3D" id="3.40.50.1820">
    <property type="entry name" value="alpha/beta hydrolase"/>
    <property type="match status" value="1"/>
</dbReference>
<accession>A0A075P0B1</accession>
<evidence type="ECO:0000313" key="4">
    <source>
        <dbReference type="Proteomes" id="UP000056090"/>
    </source>
</evidence>
<dbReference type="eggNOG" id="COG0596">
    <property type="taxonomic scope" value="Bacteria"/>
</dbReference>
<keyword evidence="3" id="KW-0378">Hydrolase</keyword>
<evidence type="ECO:0000313" key="3">
    <source>
        <dbReference type="EMBL" id="AIF98285.1"/>
    </source>
</evidence>
<reference evidence="3 4" key="1">
    <citation type="submission" date="2014-06" db="EMBL/GenBank/DDBJ databases">
        <title>Genomes of Alteromonas australica, a world apart.</title>
        <authorList>
            <person name="Gonzaga A."/>
            <person name="Lopez-Perez M."/>
            <person name="Rodriguez-Valera F."/>
        </authorList>
    </citation>
    <scope>NUCLEOTIDE SEQUENCE [LARGE SCALE GENOMIC DNA]</scope>
    <source>
        <strain evidence="3 4">H 17</strain>
    </source>
</reference>
<evidence type="ECO:0000256" key="1">
    <source>
        <dbReference type="SAM" id="SignalP"/>
    </source>
</evidence>
<dbReference type="GO" id="GO:0016787">
    <property type="term" value="F:hydrolase activity"/>
    <property type="evidence" value="ECO:0007669"/>
    <property type="project" value="UniProtKB-KW"/>
</dbReference>
<dbReference type="KEGG" id="aal:EP13_06000"/>
<dbReference type="InterPro" id="IPR000073">
    <property type="entry name" value="AB_hydrolase_1"/>
</dbReference>
<name>A0A075P0B1_9ALTE</name>
<dbReference type="RefSeq" id="WP_044056481.1">
    <property type="nucleotide sequence ID" value="NZ_CBCSKJ010000001.1"/>
</dbReference>
<dbReference type="Pfam" id="PF00561">
    <property type="entry name" value="Abhydrolase_1"/>
    <property type="match status" value="1"/>
</dbReference>
<feature type="domain" description="AB hydrolase-1" evidence="2">
    <location>
        <begin position="49"/>
        <end position="177"/>
    </location>
</feature>
<dbReference type="SUPFAM" id="SSF53474">
    <property type="entry name" value="alpha/beta-Hydrolases"/>
    <property type="match status" value="1"/>
</dbReference>
<feature type="chain" id="PRO_5001708764" evidence="1">
    <location>
        <begin position="20"/>
        <end position="286"/>
    </location>
</feature>
<organism evidence="3 4">
    <name type="scientific">Alteromonas australica</name>
    <dbReference type="NCBI Taxonomy" id="589873"/>
    <lineage>
        <taxon>Bacteria</taxon>
        <taxon>Pseudomonadati</taxon>
        <taxon>Pseudomonadota</taxon>
        <taxon>Gammaproteobacteria</taxon>
        <taxon>Alteromonadales</taxon>
        <taxon>Alteromonadaceae</taxon>
        <taxon>Alteromonas/Salinimonas group</taxon>
        <taxon>Alteromonas</taxon>
    </lineage>
</organism>
<proteinExistence type="predicted"/>
<evidence type="ECO:0000259" key="2">
    <source>
        <dbReference type="Pfam" id="PF00561"/>
    </source>
</evidence>
<dbReference type="Proteomes" id="UP000056090">
    <property type="component" value="Chromosome"/>
</dbReference>
<gene>
    <name evidence="3" type="ORF">EP13_06000</name>
</gene>
<protein>
    <submittedName>
        <fullName evidence="3">Alpha/beta hydrolase</fullName>
    </submittedName>
</protein>
<keyword evidence="4" id="KW-1185">Reference proteome</keyword>
<dbReference type="AlphaFoldDB" id="A0A075P0B1"/>